<evidence type="ECO:0000256" key="2">
    <source>
        <dbReference type="ARBA" id="ARBA00006865"/>
    </source>
</evidence>
<evidence type="ECO:0000256" key="6">
    <source>
        <dbReference type="SAM" id="MobiDB-lite"/>
    </source>
</evidence>
<evidence type="ECO:0000313" key="9">
    <source>
        <dbReference type="EMBL" id="KAF2674191.1"/>
    </source>
</evidence>
<feature type="region of interest" description="Disordered" evidence="6">
    <location>
        <begin position="318"/>
        <end position="416"/>
    </location>
</feature>
<accession>A0A6A6US25</accession>
<dbReference type="OrthoDB" id="192832at2759"/>
<sequence>MKSSILLNTFGLVQLSIAGYVLEDDYSPSSFLDGFTAFSGPDPTSGFVKLVTMDEGKSTGLISAGSTSVKLASDSTNVTPSGRPSIRLESVKSYNSGLIIADLAHMPGSICGAWPAFWTIGPDWPANGEIDIIEGVNSATSNSMTLHTAPGCSISNSGQFNGLVKTSNCDINASGEGKNVGCQIAASGSNTYGDSFNSVGGGVYATEWTPQGISVFHFARSAIPADIASGNPDPSGWGEPLASFQGGGCDYSTAFKNQTIVFDTTFCGQWAGQQDVWSSDPVCGKKAATCNDYVQNNPKDFAEAYWEINSVKVYQLGDSSTPAPVASSPAAPPAAASSSLAAPAAPSSPASAVPAAPSSPASAAPAAPSSPAPADGSSYATTASMPPLAEPSSTQSLNPAPAIVSPDAAGDEYEPKGGYESMMAGWTTTFAPGGMAAATPAPQRVKRMEDSLSKFEKEEYKRVIDSLNEFESRSPVGRHFRHSHGHRRRQVYA</sequence>
<dbReference type="FunFam" id="2.60.120.200:FF:000114">
    <property type="entry name" value="Probable endo-1,3(4)-beta-glucanase NFIA_089530"/>
    <property type="match status" value="1"/>
</dbReference>
<dbReference type="PANTHER" id="PTHR10963">
    <property type="entry name" value="GLYCOSYL HYDROLASE-RELATED"/>
    <property type="match status" value="1"/>
</dbReference>
<evidence type="ECO:0000256" key="4">
    <source>
        <dbReference type="ARBA" id="ARBA00022801"/>
    </source>
</evidence>
<feature type="chain" id="PRO_5025625819" description="endo-1,3(4)-beta-glucanase" evidence="7">
    <location>
        <begin position="19"/>
        <end position="493"/>
    </location>
</feature>
<reference evidence="9" key="1">
    <citation type="journal article" date="2020" name="Stud. Mycol.">
        <title>101 Dothideomycetes genomes: a test case for predicting lifestyles and emergence of pathogens.</title>
        <authorList>
            <person name="Haridas S."/>
            <person name="Albert R."/>
            <person name="Binder M."/>
            <person name="Bloem J."/>
            <person name="Labutti K."/>
            <person name="Salamov A."/>
            <person name="Andreopoulos B."/>
            <person name="Baker S."/>
            <person name="Barry K."/>
            <person name="Bills G."/>
            <person name="Bluhm B."/>
            <person name="Cannon C."/>
            <person name="Castanera R."/>
            <person name="Culley D."/>
            <person name="Daum C."/>
            <person name="Ezra D."/>
            <person name="Gonzalez J."/>
            <person name="Henrissat B."/>
            <person name="Kuo A."/>
            <person name="Liang C."/>
            <person name="Lipzen A."/>
            <person name="Lutzoni F."/>
            <person name="Magnuson J."/>
            <person name="Mondo S."/>
            <person name="Nolan M."/>
            <person name="Ohm R."/>
            <person name="Pangilinan J."/>
            <person name="Park H.-J."/>
            <person name="Ramirez L."/>
            <person name="Alfaro M."/>
            <person name="Sun H."/>
            <person name="Tritt A."/>
            <person name="Yoshinaga Y."/>
            <person name="Zwiers L.-H."/>
            <person name="Turgeon B."/>
            <person name="Goodwin S."/>
            <person name="Spatafora J."/>
            <person name="Crous P."/>
            <person name="Grigoriev I."/>
        </authorList>
    </citation>
    <scope>NUCLEOTIDE SEQUENCE</scope>
    <source>
        <strain evidence="9">CBS 115976</strain>
    </source>
</reference>
<dbReference type="EMBL" id="MU004230">
    <property type="protein sequence ID" value="KAF2674191.1"/>
    <property type="molecule type" value="Genomic_DNA"/>
</dbReference>
<comment type="similarity">
    <text evidence="2">Belongs to the glycosyl hydrolase 16 family.</text>
</comment>
<dbReference type="SUPFAM" id="SSF49899">
    <property type="entry name" value="Concanavalin A-like lectins/glucanases"/>
    <property type="match status" value="1"/>
</dbReference>
<dbReference type="GO" id="GO:0009251">
    <property type="term" value="P:glucan catabolic process"/>
    <property type="evidence" value="ECO:0007669"/>
    <property type="project" value="TreeGrafter"/>
</dbReference>
<dbReference type="PANTHER" id="PTHR10963:SF24">
    <property type="entry name" value="GLYCOSIDASE C21B10.07-RELATED"/>
    <property type="match status" value="1"/>
</dbReference>
<comment type="catalytic activity">
    <reaction evidence="1">
        <text>Endohydrolysis of (1-&gt;3)- or (1-&gt;4)-linkages in beta-D-glucans when the glucose residue whose reducing group is involved in the linkage to be hydrolyzed is itself substituted at C-3.</text>
        <dbReference type="EC" id="3.2.1.6"/>
    </reaction>
</comment>
<evidence type="ECO:0000259" key="8">
    <source>
        <dbReference type="PROSITE" id="PS51762"/>
    </source>
</evidence>
<evidence type="ECO:0000313" key="10">
    <source>
        <dbReference type="Proteomes" id="UP000799302"/>
    </source>
</evidence>
<dbReference type="Proteomes" id="UP000799302">
    <property type="component" value="Unassembled WGS sequence"/>
</dbReference>
<dbReference type="AlphaFoldDB" id="A0A6A6US25"/>
<feature type="domain" description="GH16" evidence="8">
    <location>
        <begin position="15"/>
        <end position="319"/>
    </location>
</feature>
<evidence type="ECO:0000256" key="5">
    <source>
        <dbReference type="ARBA" id="ARBA00023295"/>
    </source>
</evidence>
<keyword evidence="10" id="KW-1185">Reference proteome</keyword>
<evidence type="ECO:0000256" key="1">
    <source>
        <dbReference type="ARBA" id="ARBA00000124"/>
    </source>
</evidence>
<proteinExistence type="inferred from homology"/>
<dbReference type="CDD" id="cd02181">
    <property type="entry name" value="GH16_fungal_Lam16A_glucanase"/>
    <property type="match status" value="1"/>
</dbReference>
<evidence type="ECO:0000256" key="3">
    <source>
        <dbReference type="ARBA" id="ARBA00012599"/>
    </source>
</evidence>
<dbReference type="GO" id="GO:0052861">
    <property type="term" value="F:endo-1,3(4)-beta-glucanase activity"/>
    <property type="evidence" value="ECO:0007669"/>
    <property type="project" value="UniProtKB-EC"/>
</dbReference>
<keyword evidence="7" id="KW-0732">Signal</keyword>
<feature type="signal peptide" evidence="7">
    <location>
        <begin position="1"/>
        <end position="18"/>
    </location>
</feature>
<dbReference type="EC" id="3.2.1.6" evidence="3"/>
<organism evidence="9 10">
    <name type="scientific">Microthyrium microscopicum</name>
    <dbReference type="NCBI Taxonomy" id="703497"/>
    <lineage>
        <taxon>Eukaryota</taxon>
        <taxon>Fungi</taxon>
        <taxon>Dikarya</taxon>
        <taxon>Ascomycota</taxon>
        <taxon>Pezizomycotina</taxon>
        <taxon>Dothideomycetes</taxon>
        <taxon>Dothideomycetes incertae sedis</taxon>
        <taxon>Microthyriales</taxon>
        <taxon>Microthyriaceae</taxon>
        <taxon>Microthyrium</taxon>
    </lineage>
</organism>
<keyword evidence="4" id="KW-0378">Hydrolase</keyword>
<dbReference type="Gene3D" id="2.60.120.200">
    <property type="match status" value="1"/>
</dbReference>
<feature type="compositionally biased region" description="Low complexity" evidence="6">
    <location>
        <begin position="319"/>
        <end position="374"/>
    </location>
</feature>
<protein>
    <recommendedName>
        <fullName evidence="3">endo-1,3(4)-beta-glucanase</fullName>
        <ecNumber evidence="3">3.2.1.6</ecNumber>
    </recommendedName>
</protein>
<name>A0A6A6US25_9PEZI</name>
<dbReference type="Pfam" id="PF26113">
    <property type="entry name" value="GH16_XgeA"/>
    <property type="match status" value="1"/>
</dbReference>
<dbReference type="InterPro" id="IPR050546">
    <property type="entry name" value="Glycosyl_Hydrlase_16"/>
</dbReference>
<dbReference type="InterPro" id="IPR000757">
    <property type="entry name" value="Beta-glucanase-like"/>
</dbReference>
<evidence type="ECO:0000256" key="7">
    <source>
        <dbReference type="SAM" id="SignalP"/>
    </source>
</evidence>
<dbReference type="PROSITE" id="PS51762">
    <property type="entry name" value="GH16_2"/>
    <property type="match status" value="1"/>
</dbReference>
<keyword evidence="5" id="KW-0326">Glycosidase</keyword>
<dbReference type="InterPro" id="IPR013320">
    <property type="entry name" value="ConA-like_dom_sf"/>
</dbReference>
<gene>
    <name evidence="9" type="ORF">BT63DRAFT_408399</name>
</gene>